<comment type="caution">
    <text evidence="2">The sequence shown here is derived from an EMBL/GenBank/DDBJ whole genome shotgun (WGS) entry which is preliminary data.</text>
</comment>
<keyword evidence="1" id="KW-1133">Transmembrane helix</keyword>
<protein>
    <submittedName>
        <fullName evidence="2">Uncharacterized protein</fullName>
    </submittedName>
</protein>
<proteinExistence type="predicted"/>
<feature type="transmembrane region" description="Helical" evidence="1">
    <location>
        <begin position="18"/>
        <end position="37"/>
    </location>
</feature>
<keyword evidence="1" id="KW-0812">Transmembrane</keyword>
<keyword evidence="3" id="KW-1185">Reference proteome</keyword>
<sequence length="87" mass="10067">MTSSHLTYPARHHQVSELFSWIVPFCFVFLLFLAQFSSSWVIRERGKAVGCSLALRVVGLKEYTLDKMCENIYSLSRTMRGIQFKMA</sequence>
<accession>A0A9P9A0X6</accession>
<reference evidence="2" key="1">
    <citation type="journal article" date="2021" name="Nat. Commun.">
        <title>Genetic determinants of endophytism in the Arabidopsis root mycobiome.</title>
        <authorList>
            <person name="Mesny F."/>
            <person name="Miyauchi S."/>
            <person name="Thiergart T."/>
            <person name="Pickel B."/>
            <person name="Atanasova L."/>
            <person name="Karlsson M."/>
            <person name="Huettel B."/>
            <person name="Barry K.W."/>
            <person name="Haridas S."/>
            <person name="Chen C."/>
            <person name="Bauer D."/>
            <person name="Andreopoulos W."/>
            <person name="Pangilinan J."/>
            <person name="LaButti K."/>
            <person name="Riley R."/>
            <person name="Lipzen A."/>
            <person name="Clum A."/>
            <person name="Drula E."/>
            <person name="Henrissat B."/>
            <person name="Kohler A."/>
            <person name="Grigoriev I.V."/>
            <person name="Martin F.M."/>
            <person name="Hacquard S."/>
        </authorList>
    </citation>
    <scope>NUCLEOTIDE SEQUENCE</scope>
    <source>
        <strain evidence="2">MPI-SDFR-AT-0073</strain>
    </source>
</reference>
<dbReference type="GeneID" id="70130984"/>
<name>A0A9P9A0X6_9PEZI</name>
<gene>
    <name evidence="2" type="ORF">BKA67DRAFT_555542</name>
</gene>
<dbReference type="RefSeq" id="XP_045961763.1">
    <property type="nucleotide sequence ID" value="XM_046102092.1"/>
</dbReference>
<dbReference type="EMBL" id="JAGPXC010000002">
    <property type="protein sequence ID" value="KAH6657529.1"/>
    <property type="molecule type" value="Genomic_DNA"/>
</dbReference>
<dbReference type="AlphaFoldDB" id="A0A9P9A0X6"/>
<evidence type="ECO:0000313" key="3">
    <source>
        <dbReference type="Proteomes" id="UP000758603"/>
    </source>
</evidence>
<organism evidence="2 3">
    <name type="scientific">Truncatella angustata</name>
    <dbReference type="NCBI Taxonomy" id="152316"/>
    <lineage>
        <taxon>Eukaryota</taxon>
        <taxon>Fungi</taxon>
        <taxon>Dikarya</taxon>
        <taxon>Ascomycota</taxon>
        <taxon>Pezizomycotina</taxon>
        <taxon>Sordariomycetes</taxon>
        <taxon>Xylariomycetidae</taxon>
        <taxon>Amphisphaeriales</taxon>
        <taxon>Sporocadaceae</taxon>
        <taxon>Truncatella</taxon>
    </lineage>
</organism>
<evidence type="ECO:0000313" key="2">
    <source>
        <dbReference type="EMBL" id="KAH6657529.1"/>
    </source>
</evidence>
<evidence type="ECO:0000256" key="1">
    <source>
        <dbReference type="SAM" id="Phobius"/>
    </source>
</evidence>
<dbReference type="Proteomes" id="UP000758603">
    <property type="component" value="Unassembled WGS sequence"/>
</dbReference>
<keyword evidence="1" id="KW-0472">Membrane</keyword>